<proteinExistence type="predicted"/>
<keyword evidence="2" id="KW-1185">Reference proteome</keyword>
<reference evidence="1" key="1">
    <citation type="submission" date="2024-09" db="EMBL/GenBank/DDBJ databases">
        <title>Black Yeasts Isolated from many extreme environments.</title>
        <authorList>
            <person name="Coleine C."/>
            <person name="Stajich J.E."/>
            <person name="Selbmann L."/>
        </authorList>
    </citation>
    <scope>NUCLEOTIDE SEQUENCE</scope>
    <source>
        <strain evidence="1">CCFEE 5737</strain>
    </source>
</reference>
<dbReference type="Proteomes" id="UP001186974">
    <property type="component" value="Unassembled WGS sequence"/>
</dbReference>
<accession>A0ACC3DBB9</accession>
<gene>
    <name evidence="1" type="ORF">LTS18_004902</name>
</gene>
<organism evidence="1 2">
    <name type="scientific">Coniosporium uncinatum</name>
    <dbReference type="NCBI Taxonomy" id="93489"/>
    <lineage>
        <taxon>Eukaryota</taxon>
        <taxon>Fungi</taxon>
        <taxon>Dikarya</taxon>
        <taxon>Ascomycota</taxon>
        <taxon>Pezizomycotina</taxon>
        <taxon>Dothideomycetes</taxon>
        <taxon>Dothideomycetes incertae sedis</taxon>
        <taxon>Coniosporium</taxon>
    </lineage>
</organism>
<comment type="caution">
    <text evidence="1">The sequence shown here is derived from an EMBL/GenBank/DDBJ whole genome shotgun (WGS) entry which is preliminary data.</text>
</comment>
<dbReference type="EMBL" id="JAWDJW010006449">
    <property type="protein sequence ID" value="KAK3064682.1"/>
    <property type="molecule type" value="Genomic_DNA"/>
</dbReference>
<name>A0ACC3DBB9_9PEZI</name>
<protein>
    <submittedName>
        <fullName evidence="1">Uncharacterized protein</fullName>
    </submittedName>
</protein>
<sequence>MKKYLQLQRGLYAPLHNTLERVLVDANIMLPQGDTIPTLIRPEIPVEVETPPVSDDLADFNSRFEDEGGSDNGPDGHRRTDNENQTTKLMDEPQRQPEAERLRGATPGREIGPAVEASTPGNLPSDPVQHGSPSTQERLEQWLTERVDRTREEILNALNVLTGPAKRY</sequence>
<evidence type="ECO:0000313" key="2">
    <source>
        <dbReference type="Proteomes" id="UP001186974"/>
    </source>
</evidence>
<evidence type="ECO:0000313" key="1">
    <source>
        <dbReference type="EMBL" id="KAK3064682.1"/>
    </source>
</evidence>